<accession>D5AEG6</accession>
<dbReference type="AlphaFoldDB" id="D5AEG6"/>
<proteinExistence type="evidence at transcript level"/>
<name>D5AEG6_PICSI</name>
<protein>
    <submittedName>
        <fullName evidence="1">Uncharacterized protein</fullName>
    </submittedName>
</protein>
<dbReference type="EMBL" id="BT124700">
    <property type="protein sequence ID" value="ADE77935.1"/>
    <property type="molecule type" value="mRNA"/>
</dbReference>
<reference evidence="1" key="1">
    <citation type="submission" date="2010-04" db="EMBL/GenBank/DDBJ databases">
        <authorList>
            <person name="Reid K.E."/>
            <person name="Liao N."/>
            <person name="Chan S."/>
            <person name="Docking R."/>
            <person name="Taylor G."/>
            <person name="Moore R."/>
            <person name="Mayo M."/>
            <person name="Munro S."/>
            <person name="King J."/>
            <person name="Yanchuk A."/>
            <person name="Holt R."/>
            <person name="Jones S."/>
            <person name="Marra M."/>
            <person name="Ritland C.E."/>
            <person name="Ritland K."/>
            <person name="Bohlmann J."/>
        </authorList>
    </citation>
    <scope>NUCLEOTIDE SEQUENCE</scope>
    <source>
        <tissue evidence="1">Bud</tissue>
    </source>
</reference>
<sequence>MSAVSDIPRISISVKVVYLSYSCRQPHQLSLDYFHENSYFLFAVTKARRLGIFL</sequence>
<organism evidence="1">
    <name type="scientific">Picea sitchensis</name>
    <name type="common">Sitka spruce</name>
    <name type="synonym">Pinus sitchensis</name>
    <dbReference type="NCBI Taxonomy" id="3332"/>
    <lineage>
        <taxon>Eukaryota</taxon>
        <taxon>Viridiplantae</taxon>
        <taxon>Streptophyta</taxon>
        <taxon>Embryophyta</taxon>
        <taxon>Tracheophyta</taxon>
        <taxon>Spermatophyta</taxon>
        <taxon>Pinopsida</taxon>
        <taxon>Pinidae</taxon>
        <taxon>Conifers I</taxon>
        <taxon>Pinales</taxon>
        <taxon>Pinaceae</taxon>
        <taxon>Picea</taxon>
    </lineage>
</organism>
<evidence type="ECO:0000313" key="1">
    <source>
        <dbReference type="EMBL" id="ADE77935.1"/>
    </source>
</evidence>